<name>A0A4U8W9W9_9FLAO</name>
<protein>
    <submittedName>
        <fullName evidence="2">Gene 25-like lysozyme</fullName>
    </submittedName>
</protein>
<sequence>MRGVYYNLPLDFESLIEKKDAEKVTLETSIRQHIFLLATTALGECKFDETYGTEIWEMDFDLMKSDNMLKELISETLKTSVTRHEKRLILENVEVSITDYNLGTFGKRKMKKKVTLAIKGLILETNRPFTFSNSFFVGPLSY</sequence>
<proteinExistence type="predicted"/>
<evidence type="ECO:0000259" key="1">
    <source>
        <dbReference type="Pfam" id="PF04965"/>
    </source>
</evidence>
<organism evidence="2 3">
    <name type="scientific">Chryseobacterium taihuense</name>
    <dbReference type="NCBI Taxonomy" id="1141221"/>
    <lineage>
        <taxon>Bacteria</taxon>
        <taxon>Pseudomonadati</taxon>
        <taxon>Bacteroidota</taxon>
        <taxon>Flavobacteriia</taxon>
        <taxon>Flavobacteriales</taxon>
        <taxon>Weeksellaceae</taxon>
        <taxon>Chryseobacterium group</taxon>
        <taxon>Chryseobacterium</taxon>
    </lineage>
</organism>
<evidence type="ECO:0000313" key="3">
    <source>
        <dbReference type="Proteomes" id="UP000290013"/>
    </source>
</evidence>
<dbReference type="InterPro" id="IPR007048">
    <property type="entry name" value="IraD/Gp25-like"/>
</dbReference>
<reference evidence="2 3" key="1">
    <citation type="submission" date="2019-02" db="EMBL/GenBank/DDBJ databases">
        <authorList>
            <consortium name="Pathogen Informatics"/>
        </authorList>
    </citation>
    <scope>NUCLEOTIDE SEQUENCE [LARGE SCALE GENOMIC DNA]</scope>
    <source>
        <strain evidence="2 3">3012STDY6944375</strain>
    </source>
</reference>
<dbReference type="RefSeq" id="WP_130913102.1">
    <property type="nucleotide sequence ID" value="NZ_LR215974.1"/>
</dbReference>
<evidence type="ECO:0000313" key="2">
    <source>
        <dbReference type="EMBL" id="VFB02206.1"/>
    </source>
</evidence>
<dbReference type="EMBL" id="LR215974">
    <property type="protein sequence ID" value="VFB02206.1"/>
    <property type="molecule type" value="Genomic_DNA"/>
</dbReference>
<dbReference type="Gene3D" id="3.10.450.40">
    <property type="match status" value="1"/>
</dbReference>
<dbReference type="Pfam" id="PF04965">
    <property type="entry name" value="GPW_gp25"/>
    <property type="match status" value="1"/>
</dbReference>
<gene>
    <name evidence="2" type="ORF">NCTC12078_00180</name>
</gene>
<dbReference type="Proteomes" id="UP000290013">
    <property type="component" value="Chromosome"/>
</dbReference>
<dbReference type="KEGG" id="ctai:NCTC12078_00180"/>
<dbReference type="AlphaFoldDB" id="A0A4U8W9W9"/>
<accession>A0A4U8W9W9</accession>
<dbReference type="SUPFAM" id="SSF160719">
    <property type="entry name" value="gpW/gp25-like"/>
    <property type="match status" value="1"/>
</dbReference>
<feature type="domain" description="IraD/Gp25-like" evidence="1">
    <location>
        <begin position="25"/>
        <end position="126"/>
    </location>
</feature>